<evidence type="ECO:0000256" key="7">
    <source>
        <dbReference type="ARBA" id="ARBA00023242"/>
    </source>
</evidence>
<evidence type="ECO:0000256" key="4">
    <source>
        <dbReference type="ARBA" id="ARBA00022771"/>
    </source>
</evidence>
<feature type="domain" description="C2H2-type" evidence="9">
    <location>
        <begin position="333"/>
        <end position="361"/>
    </location>
</feature>
<dbReference type="InterPro" id="IPR036236">
    <property type="entry name" value="Znf_C2H2_sf"/>
</dbReference>
<evidence type="ECO:0000256" key="3">
    <source>
        <dbReference type="ARBA" id="ARBA00022737"/>
    </source>
</evidence>
<dbReference type="InterPro" id="IPR051574">
    <property type="entry name" value="ZnF_E-box_Homeobox"/>
</dbReference>
<protein>
    <submittedName>
        <fullName evidence="10">ZnF_C2H2</fullName>
    </submittedName>
</protein>
<keyword evidence="6" id="KW-0238">DNA-binding</keyword>
<dbReference type="PROSITE" id="PS50157">
    <property type="entry name" value="ZINC_FINGER_C2H2_2"/>
    <property type="match status" value="2"/>
</dbReference>
<keyword evidence="7" id="KW-0539">Nucleus</keyword>
<evidence type="ECO:0000256" key="2">
    <source>
        <dbReference type="ARBA" id="ARBA00022723"/>
    </source>
</evidence>
<dbReference type="PANTHER" id="PTHR24391:SF18">
    <property type="entry name" value="EG:115C2.6 PROTEIN"/>
    <property type="match status" value="1"/>
</dbReference>
<dbReference type="EMBL" id="AP028909">
    <property type="protein sequence ID" value="BES87278.1"/>
    <property type="molecule type" value="Genomic_DNA"/>
</dbReference>
<dbReference type="Proteomes" id="UP001307889">
    <property type="component" value="Chromosome 1"/>
</dbReference>
<dbReference type="Gene3D" id="3.30.160.60">
    <property type="entry name" value="Classic Zinc Finger"/>
    <property type="match status" value="3"/>
</dbReference>
<comment type="subcellular location">
    <subcellularLocation>
        <location evidence="1">Nucleus</location>
    </subcellularLocation>
</comment>
<dbReference type="InterPro" id="IPR013087">
    <property type="entry name" value="Znf_C2H2_type"/>
</dbReference>
<organism evidence="10 11">
    <name type="scientific">Nesidiocoris tenuis</name>
    <dbReference type="NCBI Taxonomy" id="355587"/>
    <lineage>
        <taxon>Eukaryota</taxon>
        <taxon>Metazoa</taxon>
        <taxon>Ecdysozoa</taxon>
        <taxon>Arthropoda</taxon>
        <taxon>Hexapoda</taxon>
        <taxon>Insecta</taxon>
        <taxon>Pterygota</taxon>
        <taxon>Neoptera</taxon>
        <taxon>Paraneoptera</taxon>
        <taxon>Hemiptera</taxon>
        <taxon>Heteroptera</taxon>
        <taxon>Panheteroptera</taxon>
        <taxon>Cimicomorpha</taxon>
        <taxon>Miridae</taxon>
        <taxon>Dicyphina</taxon>
        <taxon>Nesidiocoris</taxon>
    </lineage>
</organism>
<evidence type="ECO:0000259" key="9">
    <source>
        <dbReference type="PROSITE" id="PS50157"/>
    </source>
</evidence>
<sequence>MGKPKTYRREDLVFCCEWNDCWHESTEEEEFYKHVSNHIPEIPVEQDPDMNNEHYQCSWKHCQHSSDSSSEIVRHVKYHSYLTMLKAKGALVAANKELPPCNYSESEGNAAVPPWTDTYVCQWDGCTFETPGIREHIGHVSLHVGGVENSPFCCAWKGCSFSTPKVKGKLLEHVKKHTGERIIACHVCGNTFANTTKFSDHFVRQKNSIDESFKCAYCFTYLPNERIYRDHMRQHVHHHKCCYCDLTCVSASVLVQHIRYRHLPYRPFQCSFCKHACKSNLDLKDHLLSHSKDVSHYSCSVEDCDFKCKRHSVLIRHIYKVHGDGTIKDAALYVCHLCDKKFTTGARLTRHLSRVHEIRKPAGYSRFIYRQEDDGCFRLRTVRLESLEVMETDDVEKIQNQTIETAIQAVIEMVDEEGHVISSNTPVMEAETLPPDAKIVAICEETDP</sequence>
<evidence type="ECO:0000256" key="8">
    <source>
        <dbReference type="PROSITE-ProRule" id="PRU00042"/>
    </source>
</evidence>
<dbReference type="PANTHER" id="PTHR24391">
    <property type="entry name" value="HISTONE H4 TRANSCRIPTION FACTOR-RELATED"/>
    <property type="match status" value="1"/>
</dbReference>
<name>A0ABN7A5X4_9HEMI</name>
<dbReference type="PROSITE" id="PS00028">
    <property type="entry name" value="ZINC_FINGER_C2H2_1"/>
    <property type="match status" value="4"/>
</dbReference>
<feature type="domain" description="C2H2-type" evidence="9">
    <location>
        <begin position="239"/>
        <end position="267"/>
    </location>
</feature>
<gene>
    <name evidence="10" type="ORF">NTJ_00083</name>
</gene>
<keyword evidence="3" id="KW-0677">Repeat</keyword>
<dbReference type="SMART" id="SM00355">
    <property type="entry name" value="ZnF_C2H2"/>
    <property type="match status" value="10"/>
</dbReference>
<keyword evidence="4 8" id="KW-0863">Zinc-finger</keyword>
<proteinExistence type="predicted"/>
<evidence type="ECO:0000256" key="6">
    <source>
        <dbReference type="ARBA" id="ARBA00023125"/>
    </source>
</evidence>
<evidence type="ECO:0000313" key="10">
    <source>
        <dbReference type="EMBL" id="BES87278.1"/>
    </source>
</evidence>
<evidence type="ECO:0000256" key="1">
    <source>
        <dbReference type="ARBA" id="ARBA00004123"/>
    </source>
</evidence>
<reference evidence="10 11" key="1">
    <citation type="submission" date="2023-09" db="EMBL/GenBank/DDBJ databases">
        <title>Nesidiocoris tenuis whole genome shotgun sequence.</title>
        <authorList>
            <person name="Shibata T."/>
            <person name="Shimoda M."/>
            <person name="Kobayashi T."/>
            <person name="Uehara T."/>
        </authorList>
    </citation>
    <scope>NUCLEOTIDE SEQUENCE [LARGE SCALE GENOMIC DNA]</scope>
    <source>
        <strain evidence="10 11">Japan</strain>
    </source>
</reference>
<accession>A0ABN7A5X4</accession>
<keyword evidence="11" id="KW-1185">Reference proteome</keyword>
<evidence type="ECO:0000313" key="11">
    <source>
        <dbReference type="Proteomes" id="UP001307889"/>
    </source>
</evidence>
<dbReference type="SUPFAM" id="SSF57667">
    <property type="entry name" value="beta-beta-alpha zinc fingers"/>
    <property type="match status" value="2"/>
</dbReference>
<keyword evidence="2" id="KW-0479">Metal-binding</keyword>
<keyword evidence="5" id="KW-0862">Zinc</keyword>
<evidence type="ECO:0000256" key="5">
    <source>
        <dbReference type="ARBA" id="ARBA00022833"/>
    </source>
</evidence>